<dbReference type="InterPro" id="IPR051395">
    <property type="entry name" value="Cytochrome_c_Peroxidase/MauG"/>
</dbReference>
<feature type="domain" description="Cytochrome c" evidence="8">
    <location>
        <begin position="441"/>
        <end position="590"/>
    </location>
</feature>
<dbReference type="InterPro" id="IPR036909">
    <property type="entry name" value="Cyt_c-like_dom_sf"/>
</dbReference>
<dbReference type="InterPro" id="IPR004852">
    <property type="entry name" value="Di-haem_cyt_c_peroxidsae"/>
</dbReference>
<dbReference type="InterPro" id="IPR009056">
    <property type="entry name" value="Cyt_c-like_dom"/>
</dbReference>
<dbReference type="PROSITE" id="PS51007">
    <property type="entry name" value="CYTC"/>
    <property type="match status" value="2"/>
</dbReference>
<evidence type="ECO:0000313" key="9">
    <source>
        <dbReference type="EMBL" id="ATL46699.1"/>
    </source>
</evidence>
<dbReference type="Gene3D" id="1.10.760.10">
    <property type="entry name" value="Cytochrome c-like domain"/>
    <property type="match status" value="2"/>
</dbReference>
<dbReference type="InterPro" id="IPR038352">
    <property type="entry name" value="Imelysin_sf"/>
</dbReference>
<keyword evidence="2 7" id="KW-0349">Heme</keyword>
<evidence type="ECO:0000259" key="8">
    <source>
        <dbReference type="PROSITE" id="PS51007"/>
    </source>
</evidence>
<evidence type="ECO:0000256" key="7">
    <source>
        <dbReference type="PROSITE-ProRule" id="PRU00433"/>
    </source>
</evidence>
<organism evidence="9 10">
    <name type="scientific">Chitinophaga caeni</name>
    <dbReference type="NCBI Taxonomy" id="2029983"/>
    <lineage>
        <taxon>Bacteria</taxon>
        <taxon>Pseudomonadati</taxon>
        <taxon>Bacteroidota</taxon>
        <taxon>Chitinophagia</taxon>
        <taxon>Chitinophagales</taxon>
        <taxon>Chitinophagaceae</taxon>
        <taxon>Chitinophaga</taxon>
    </lineage>
</organism>
<dbReference type="GO" id="GO:0046872">
    <property type="term" value="F:metal ion binding"/>
    <property type="evidence" value="ECO:0007669"/>
    <property type="project" value="UniProtKB-KW"/>
</dbReference>
<keyword evidence="10" id="KW-1185">Reference proteome</keyword>
<dbReference type="KEGG" id="cbae:COR50_05615"/>
<reference evidence="9 10" key="1">
    <citation type="submission" date="2017-10" db="EMBL/GenBank/DDBJ databases">
        <title>Paenichitinophaga pekingensis gen. nov., sp. nov., isolated from activated sludge.</title>
        <authorList>
            <person name="Jin D."/>
            <person name="Kong X."/>
            <person name="Deng Y."/>
            <person name="Bai Z."/>
        </authorList>
    </citation>
    <scope>NUCLEOTIDE SEQUENCE [LARGE SCALE GENOMIC DNA]</scope>
    <source>
        <strain evidence="9 10">13</strain>
    </source>
</reference>
<dbReference type="Gene3D" id="1.20.1420.20">
    <property type="entry name" value="M75 peptidase, HXXE motif"/>
    <property type="match status" value="1"/>
</dbReference>
<dbReference type="GO" id="GO:0030313">
    <property type="term" value="C:cell envelope"/>
    <property type="evidence" value="ECO:0007669"/>
    <property type="project" value="UniProtKB-SubCell"/>
</dbReference>
<gene>
    <name evidence="9" type="ORF">COR50_05615</name>
</gene>
<keyword evidence="5" id="KW-0560">Oxidoreductase</keyword>
<dbReference type="GO" id="GO:0020037">
    <property type="term" value="F:heme binding"/>
    <property type="evidence" value="ECO:0007669"/>
    <property type="project" value="InterPro"/>
</dbReference>
<evidence type="ECO:0000256" key="5">
    <source>
        <dbReference type="ARBA" id="ARBA00023002"/>
    </source>
</evidence>
<comment type="subcellular location">
    <subcellularLocation>
        <location evidence="1">Cell envelope</location>
    </subcellularLocation>
</comment>
<sequence length="592" mass="66151">MLGMVWLLSSFGRNKNGSAEREITSLICGNIDVFTGFIKDSLQPAIQSGNEQMLQSSFLNARKYYKKIEWATEYFAFTSAKFINGAPKAEAELTGRMIQRPTGLQVMEEYIFPDFDTTSREILLQQSGIILEKLSVFKTYFSGIPLAAWQIIDGAKQEVFRIETLGITGYDNPLSKNSMEECATALQALVPVLKYYSAGQDNVLGLLQENISFLRSATDFNSFDRARYIREFANPLSTAIEQLRRGLDFQGYHYNRLLKQDAFTLFDINAFDADAYSPFLEQEHKREKAELGKALFRDPAFSANRSISCASCHQPEKSFAENLPKHPDVSGTGLIDRNVPSLLNAALQPQLFYDQRAETLEDQVSDVVHNPKEMGGSIRLALKHFGETGKYQQLFAAAFPGMVKPDSAAITEALAAYVRSLVKLDSRFDEYMQGKDGALSKSEVNGFNLFMGKANCGSCHFMPLFNGVLPPKYITQDAEIIGVPVKKGSKAIDPDRGLFNYLLGYRYFDSSRLSEFDHAFKTVTVRNVTKTAPYMHNGVYETLDDVMDFYNEGGGTGNGLVLSNQSLSEQKLALSPEEIQDIIAFMKSLDSK</sequence>
<evidence type="ECO:0000256" key="2">
    <source>
        <dbReference type="ARBA" id="ARBA00022617"/>
    </source>
</evidence>
<dbReference type="EMBL" id="CP023777">
    <property type="protein sequence ID" value="ATL46699.1"/>
    <property type="molecule type" value="Genomic_DNA"/>
</dbReference>
<dbReference type="PANTHER" id="PTHR30600">
    <property type="entry name" value="CYTOCHROME C PEROXIDASE-RELATED"/>
    <property type="match status" value="1"/>
</dbReference>
<evidence type="ECO:0000256" key="4">
    <source>
        <dbReference type="ARBA" id="ARBA00022729"/>
    </source>
</evidence>
<evidence type="ECO:0000313" key="10">
    <source>
        <dbReference type="Proteomes" id="UP000220133"/>
    </source>
</evidence>
<dbReference type="PANTHER" id="PTHR30600:SF10">
    <property type="entry name" value="BLL6722 PROTEIN"/>
    <property type="match status" value="1"/>
</dbReference>
<dbReference type="SUPFAM" id="SSF46626">
    <property type="entry name" value="Cytochrome c"/>
    <property type="match status" value="2"/>
</dbReference>
<proteinExistence type="predicted"/>
<protein>
    <submittedName>
        <fullName evidence="9">Cytochrome C peroxidase</fullName>
    </submittedName>
</protein>
<dbReference type="AlphaFoldDB" id="A0A291QRR3"/>
<keyword evidence="3 7" id="KW-0479">Metal-binding</keyword>
<dbReference type="Pfam" id="PF03150">
    <property type="entry name" value="CCP_MauG"/>
    <property type="match status" value="1"/>
</dbReference>
<keyword evidence="4" id="KW-0732">Signal</keyword>
<evidence type="ECO:0000256" key="3">
    <source>
        <dbReference type="ARBA" id="ARBA00022723"/>
    </source>
</evidence>
<dbReference type="GO" id="GO:0009055">
    <property type="term" value="F:electron transfer activity"/>
    <property type="evidence" value="ECO:0007669"/>
    <property type="project" value="InterPro"/>
</dbReference>
<keyword evidence="6 7" id="KW-0408">Iron</keyword>
<dbReference type="GO" id="GO:0004130">
    <property type="term" value="F:cytochrome-c peroxidase activity"/>
    <property type="evidence" value="ECO:0007669"/>
    <property type="project" value="TreeGrafter"/>
</dbReference>
<feature type="domain" description="Cytochrome c" evidence="8">
    <location>
        <begin position="287"/>
        <end position="422"/>
    </location>
</feature>
<keyword evidence="9" id="KW-0575">Peroxidase</keyword>
<name>A0A291QRR3_9BACT</name>
<dbReference type="Proteomes" id="UP000220133">
    <property type="component" value="Chromosome"/>
</dbReference>
<evidence type="ECO:0000256" key="1">
    <source>
        <dbReference type="ARBA" id="ARBA00004196"/>
    </source>
</evidence>
<accession>A0A291QRR3</accession>
<evidence type="ECO:0000256" key="6">
    <source>
        <dbReference type="ARBA" id="ARBA00023004"/>
    </source>
</evidence>